<feature type="compositionally biased region" description="Basic and acidic residues" evidence="1">
    <location>
        <begin position="303"/>
        <end position="316"/>
    </location>
</feature>
<name>A0AAF0GJ14_9CAUD</name>
<evidence type="ECO:0000313" key="2">
    <source>
        <dbReference type="EMBL" id="WGH21905.1"/>
    </source>
</evidence>
<proteinExistence type="predicted"/>
<gene>
    <name evidence="2" type="primary">21</name>
    <name evidence="2" type="ORF">SEA_TROGGLEHUMPER_21</name>
</gene>
<evidence type="ECO:0000313" key="3">
    <source>
        <dbReference type="Proteomes" id="UP001242841"/>
    </source>
</evidence>
<evidence type="ECO:0000256" key="1">
    <source>
        <dbReference type="SAM" id="MobiDB-lite"/>
    </source>
</evidence>
<sequence>MKLRKKYLKQLKALAQTAKIEVENSDYFGFDSRLYGQAIEGGLGGDVGKFAGAMTPDVVVDLVDTILGLRQLRDRVHTLTRVHAGEYTSLADWMSSDAPQYHYSLHTQEPQVLDIAKERDAQITKNAELVSRTLELEGEVAHWREVAELNKDAFETSNETVKTSGETNRGLIEERTGILQRIMDWERVYQAGDRDHDDLTLRIAALINGYGSLYQSVVKANNVLKSQNDELDAFRELGASPETVELLREVDVLGAYLKYPARENETETRLEIVKAALTKVEEQDELIGTLQRALVAAQSGQPRRPEGFKTWAKSDTEPVDPPPAEPLPTWDERLGALVDGAAKGLIKHMLDR</sequence>
<dbReference type="EMBL" id="OQ709222">
    <property type="protein sequence ID" value="WGH21905.1"/>
    <property type="molecule type" value="Genomic_DNA"/>
</dbReference>
<protein>
    <submittedName>
        <fullName evidence="2">Uncharacterized protein</fullName>
    </submittedName>
</protein>
<keyword evidence="3" id="KW-1185">Reference proteome</keyword>
<feature type="region of interest" description="Disordered" evidence="1">
    <location>
        <begin position="297"/>
        <end position="327"/>
    </location>
</feature>
<reference evidence="2" key="1">
    <citation type="submission" date="2023-03" db="EMBL/GenBank/DDBJ databases">
        <authorList>
            <person name="Aguilar E."/>
            <person name="Antigua R."/>
            <person name="Antonino C."/>
            <person name="Bisram R."/>
            <person name="Chen J."/>
            <person name="Davilmar B."/>
            <person name="Del R.K."/>
            <person name="Germosen J."/>
            <person name="Hernandez J."/>
            <person name="Kelloggs L."/>
            <person name="Lema C."/>
            <person name="Li J."/>
            <person name="Melendez A."/>
            <person name="Mohammed I."/>
            <person name="Ryan A."/>
            <person name="Singh S."/>
            <person name="Tariq H."/>
            <person name="Golebiewska U.P."/>
            <person name="Russell D.A."/>
            <person name="Jacobs-Sera D."/>
            <person name="Hatfull G.F."/>
        </authorList>
    </citation>
    <scope>NUCLEOTIDE SEQUENCE</scope>
</reference>
<accession>A0AAF0GJ14</accession>
<organism evidence="2 3">
    <name type="scientific">Rhodococcus phage Trogglehumper</name>
    <dbReference type="NCBI Taxonomy" id="3038381"/>
    <lineage>
        <taxon>Viruses</taxon>
        <taxon>Duplodnaviria</taxon>
        <taxon>Heunggongvirae</taxon>
        <taxon>Uroviricota</taxon>
        <taxon>Caudoviricetes</taxon>
        <taxon>Caudoviricetes incertae sedis</taxon>
        <taxon>Trogglehumpervirus</taxon>
        <taxon>Trogglehumpervirus trogglehumper</taxon>
    </lineage>
</organism>
<dbReference type="Proteomes" id="UP001242841">
    <property type="component" value="Segment"/>
</dbReference>